<reference evidence="2 3" key="1">
    <citation type="submission" date="2018-04" db="EMBL/GenBank/DDBJ databases">
        <title>Novel Campyloabacter and Helicobacter Species and Strains.</title>
        <authorList>
            <person name="Mannion A.J."/>
            <person name="Shen Z."/>
            <person name="Fox J.G."/>
        </authorList>
    </citation>
    <scope>NUCLEOTIDE SEQUENCE [LARGE SCALE GENOMIC DNA]</scope>
    <source>
        <strain evidence="2 3">MIT 12-6600</strain>
    </source>
</reference>
<feature type="domain" description="Sialidase" evidence="1">
    <location>
        <begin position="85"/>
        <end position="378"/>
    </location>
</feature>
<protein>
    <submittedName>
        <fullName evidence="2">Neuraminidase</fullName>
    </submittedName>
</protein>
<organism evidence="2 3">
    <name type="scientific">Helicobacter equorum</name>
    <dbReference type="NCBI Taxonomy" id="361872"/>
    <lineage>
        <taxon>Bacteria</taxon>
        <taxon>Pseudomonadati</taxon>
        <taxon>Campylobacterota</taxon>
        <taxon>Epsilonproteobacteria</taxon>
        <taxon>Campylobacterales</taxon>
        <taxon>Helicobacteraceae</taxon>
        <taxon>Helicobacter</taxon>
    </lineage>
</organism>
<dbReference type="Pfam" id="PF13088">
    <property type="entry name" value="BNR_2"/>
    <property type="match status" value="1"/>
</dbReference>
<evidence type="ECO:0000313" key="2">
    <source>
        <dbReference type="EMBL" id="RDU67398.1"/>
    </source>
</evidence>
<keyword evidence="3" id="KW-1185">Reference proteome</keyword>
<dbReference type="OrthoDB" id="41724at2"/>
<dbReference type="InterPro" id="IPR036278">
    <property type="entry name" value="Sialidase_sf"/>
</dbReference>
<dbReference type="PANTHER" id="PTHR43752">
    <property type="entry name" value="BNR/ASP-BOX REPEAT FAMILY PROTEIN"/>
    <property type="match status" value="1"/>
</dbReference>
<dbReference type="AlphaFoldDB" id="A0A3D8IQ46"/>
<dbReference type="SUPFAM" id="SSF50939">
    <property type="entry name" value="Sialidases"/>
    <property type="match status" value="1"/>
</dbReference>
<dbReference type="RefSeq" id="WP_115571108.1">
    <property type="nucleotide sequence ID" value="NZ_NXLT01000003.1"/>
</dbReference>
<proteinExistence type="predicted"/>
<accession>A0A3D8IQ46</accession>
<sequence length="443" mass="50410">MRIFKFVCFGVCALTLSIATYQSTYTNTAPFILHTPVSLSPLSGNSPILLQNATQDMQDSSQDFILVPNFEKSAHASSVLDLDSKLMVLFFAGDKEGSRNVKIYQSFLYKGSKSWSEPKPILTPEWLSKQSGKFIKKLGNPVAFRDSLGRTHLFVVGVSLGGWSTSKIYQLLFDETLENLTYVGELHLGVFVNFSHLVRTPAVLLENGGFMLPVYHELADKYPLALFFDAQGHMQFSKRLNNLRGQLQPSIVATTSSECLEFSRSYHADYAYLQHCDDMGNVWHKPIQTNLINYDSSSVLVNIGGEVVLIHNDGFNNPLLELYQLYAEDIHIHSRASLSIFWLKDSTQGMFERLLTLDISKNGEVSYPAAVLDSENLYITYTYNRKQIKYTKVRLDTLQELIVQAKEKNPVFFKERDKDTGEDPLLYLRDFYFAHNGLYMPRF</sequence>
<dbReference type="Proteomes" id="UP000256514">
    <property type="component" value="Unassembled WGS sequence"/>
</dbReference>
<comment type="caution">
    <text evidence="2">The sequence shown here is derived from an EMBL/GenBank/DDBJ whole genome shotgun (WGS) entry which is preliminary data.</text>
</comment>
<evidence type="ECO:0000259" key="1">
    <source>
        <dbReference type="Pfam" id="PF13088"/>
    </source>
</evidence>
<dbReference type="EMBL" id="NXLT01000003">
    <property type="protein sequence ID" value="RDU67398.1"/>
    <property type="molecule type" value="Genomic_DNA"/>
</dbReference>
<gene>
    <name evidence="2" type="ORF">CQA54_05355</name>
</gene>
<name>A0A3D8IQ46_9HELI</name>
<evidence type="ECO:0000313" key="3">
    <source>
        <dbReference type="Proteomes" id="UP000256514"/>
    </source>
</evidence>
<dbReference type="InterPro" id="IPR011040">
    <property type="entry name" value="Sialidase"/>
</dbReference>
<dbReference type="PANTHER" id="PTHR43752:SF2">
    <property type="entry name" value="BNR_ASP-BOX REPEAT FAMILY PROTEIN"/>
    <property type="match status" value="1"/>
</dbReference>